<keyword evidence="2" id="KW-1185">Reference proteome</keyword>
<protein>
    <submittedName>
        <fullName evidence="1">Uncharacterized protein</fullName>
    </submittedName>
</protein>
<accession>A0A3M0L225</accession>
<gene>
    <name evidence="1" type="ORF">DUI87_04013</name>
</gene>
<dbReference type="AlphaFoldDB" id="A0A3M0L225"/>
<comment type="caution">
    <text evidence="1">The sequence shown here is derived from an EMBL/GenBank/DDBJ whole genome shotgun (WGS) entry which is preliminary data.</text>
</comment>
<dbReference type="Proteomes" id="UP000269221">
    <property type="component" value="Unassembled WGS sequence"/>
</dbReference>
<organism evidence="1 2">
    <name type="scientific">Hirundo rustica rustica</name>
    <dbReference type="NCBI Taxonomy" id="333673"/>
    <lineage>
        <taxon>Eukaryota</taxon>
        <taxon>Metazoa</taxon>
        <taxon>Chordata</taxon>
        <taxon>Craniata</taxon>
        <taxon>Vertebrata</taxon>
        <taxon>Euteleostomi</taxon>
        <taxon>Archelosauria</taxon>
        <taxon>Archosauria</taxon>
        <taxon>Dinosauria</taxon>
        <taxon>Saurischia</taxon>
        <taxon>Theropoda</taxon>
        <taxon>Coelurosauria</taxon>
        <taxon>Aves</taxon>
        <taxon>Neognathae</taxon>
        <taxon>Neoaves</taxon>
        <taxon>Telluraves</taxon>
        <taxon>Australaves</taxon>
        <taxon>Passeriformes</taxon>
        <taxon>Sylvioidea</taxon>
        <taxon>Hirundinidae</taxon>
        <taxon>Hirundo</taxon>
    </lineage>
</organism>
<evidence type="ECO:0000313" key="1">
    <source>
        <dbReference type="EMBL" id="RMC19403.1"/>
    </source>
</evidence>
<proteinExistence type="predicted"/>
<name>A0A3M0L225_HIRRU</name>
<dbReference type="EMBL" id="QRBI01000095">
    <property type="protein sequence ID" value="RMC19403.1"/>
    <property type="molecule type" value="Genomic_DNA"/>
</dbReference>
<sequence>MKLVKGLEQNSYEQCLRDPGEKEDDVIDLYNHLKQGCSKVEDQCLSQVTSDRIRRNGLKLCQRSFRLVIRKQIFPKKKVESPGNRLPGEAVELSSPDVLKIMQLWHFRTWLSGERVCDAKLIVGLDDLKGLSNRNDL</sequence>
<evidence type="ECO:0000313" key="2">
    <source>
        <dbReference type="Proteomes" id="UP000269221"/>
    </source>
</evidence>
<reference evidence="1 2" key="1">
    <citation type="submission" date="2018-07" db="EMBL/GenBank/DDBJ databases">
        <title>A high quality draft genome assembly of the barn swallow (H. rustica rustica).</title>
        <authorList>
            <person name="Formenti G."/>
            <person name="Chiara M."/>
            <person name="Poveda L."/>
            <person name="Francoijs K.-J."/>
            <person name="Bonisoli-Alquati A."/>
            <person name="Canova L."/>
            <person name="Gianfranceschi L."/>
            <person name="Horner D.S."/>
            <person name="Saino N."/>
        </authorList>
    </citation>
    <scope>NUCLEOTIDE SEQUENCE [LARGE SCALE GENOMIC DNA]</scope>
    <source>
        <strain evidence="1">Chelidonia</strain>
        <tissue evidence="1">Blood</tissue>
    </source>
</reference>